<feature type="domain" description="NAD-dependent epimerase/dehydratase" evidence="2">
    <location>
        <begin position="3"/>
        <end position="217"/>
    </location>
</feature>
<dbReference type="Proteomes" id="UP000035265">
    <property type="component" value="Unassembled WGS sequence"/>
</dbReference>
<evidence type="ECO:0000256" key="1">
    <source>
        <dbReference type="ARBA" id="ARBA00009353"/>
    </source>
</evidence>
<dbReference type="PATRIC" id="fig|264251.5.peg.3345"/>
<evidence type="ECO:0000259" key="2">
    <source>
        <dbReference type="Pfam" id="PF01370"/>
    </source>
</evidence>
<proteinExistence type="inferred from homology"/>
<dbReference type="EMBL" id="JNBQ01000029">
    <property type="protein sequence ID" value="KLN33614.1"/>
    <property type="molecule type" value="Genomic_DNA"/>
</dbReference>
<dbReference type="InterPro" id="IPR001509">
    <property type="entry name" value="Epimerase_deHydtase"/>
</dbReference>
<dbReference type="InterPro" id="IPR013549">
    <property type="entry name" value="DUF1731"/>
</dbReference>
<accession>A0A0H2KP64</accession>
<dbReference type="InterPro" id="IPR010099">
    <property type="entry name" value="SDR39U1"/>
</dbReference>
<organism evidence="4 5">
    <name type="scientific">Cellulosimicrobium funkei</name>
    <dbReference type="NCBI Taxonomy" id="264251"/>
    <lineage>
        <taxon>Bacteria</taxon>
        <taxon>Bacillati</taxon>
        <taxon>Actinomycetota</taxon>
        <taxon>Actinomycetes</taxon>
        <taxon>Micrococcales</taxon>
        <taxon>Promicromonosporaceae</taxon>
        <taxon>Cellulosimicrobium</taxon>
    </lineage>
</organism>
<sequence length="297" mass="31704">MDIVVAGSHGFIGAELLERLREDGHHVRRLVRRAPQTSDEHEWDPDAGSLDPRVLEGADAVVNLAGAGIGDHRWTTEYKRTLVTSRTRTTGLLARTMAGLDAPPPVWVQGSAIGYYGDRGAQVLTETSASGDGFLARLVREWEAATAPAEQAGVRVVHARTGIVLSSEGGALGRLLPLLRLGVGGRLGPGTQYWSWITLRDEVDALRHLLTAPVHGPVNLCAPHPATNAEITRALARELHRPAALAVPSVALRVVLGELASDILGSQRALPSVLEASGFTFADPLLADAARRVAERR</sequence>
<dbReference type="NCBIfam" id="TIGR01777">
    <property type="entry name" value="yfcH"/>
    <property type="match status" value="1"/>
</dbReference>
<dbReference type="PANTHER" id="PTHR11092">
    <property type="entry name" value="SUGAR NUCLEOTIDE EPIMERASE RELATED"/>
    <property type="match status" value="1"/>
</dbReference>
<dbReference type="AlphaFoldDB" id="A0A0H2KP64"/>
<dbReference type="Pfam" id="PF01370">
    <property type="entry name" value="Epimerase"/>
    <property type="match status" value="1"/>
</dbReference>
<protein>
    <submittedName>
        <fullName evidence="4">Epimerase</fullName>
    </submittedName>
</protein>
<dbReference type="Gene3D" id="3.40.50.720">
    <property type="entry name" value="NAD(P)-binding Rossmann-like Domain"/>
    <property type="match status" value="1"/>
</dbReference>
<name>A0A0H2KP64_9MICO</name>
<evidence type="ECO:0000313" key="4">
    <source>
        <dbReference type="EMBL" id="KLN33614.1"/>
    </source>
</evidence>
<evidence type="ECO:0000259" key="3">
    <source>
        <dbReference type="Pfam" id="PF08338"/>
    </source>
</evidence>
<evidence type="ECO:0000313" key="5">
    <source>
        <dbReference type="Proteomes" id="UP000035265"/>
    </source>
</evidence>
<reference evidence="4 5" key="1">
    <citation type="submission" date="2014-05" db="EMBL/GenBank/DDBJ databases">
        <title>Cellulosimicrobium funkei U11 genome.</title>
        <authorList>
            <person name="Hu C."/>
            <person name="Gong Y."/>
            <person name="Wan W."/>
            <person name="Jiang M."/>
        </authorList>
    </citation>
    <scope>NUCLEOTIDE SEQUENCE [LARGE SCALE GENOMIC DNA]</scope>
    <source>
        <strain evidence="4 5">U11</strain>
    </source>
</reference>
<dbReference type="RefSeq" id="WP_047233932.1">
    <property type="nucleotide sequence ID" value="NZ_JNBQ01000029.1"/>
</dbReference>
<dbReference type="Pfam" id="PF08338">
    <property type="entry name" value="DUF1731"/>
    <property type="match status" value="1"/>
</dbReference>
<keyword evidence="5" id="KW-1185">Reference proteome</keyword>
<feature type="domain" description="DUF1731" evidence="3">
    <location>
        <begin position="247"/>
        <end position="292"/>
    </location>
</feature>
<gene>
    <name evidence="4" type="ORF">FB00_16470</name>
</gene>
<dbReference type="SUPFAM" id="SSF51735">
    <property type="entry name" value="NAD(P)-binding Rossmann-fold domains"/>
    <property type="match status" value="1"/>
</dbReference>
<dbReference type="InterPro" id="IPR036291">
    <property type="entry name" value="NAD(P)-bd_dom_sf"/>
</dbReference>
<dbReference type="STRING" id="264251.FB00_16470"/>
<comment type="caution">
    <text evidence="4">The sequence shown here is derived from an EMBL/GenBank/DDBJ whole genome shotgun (WGS) entry which is preliminary data.</text>
</comment>
<comment type="similarity">
    <text evidence="1">Belongs to the NAD(P)-dependent epimerase/dehydratase family. SDR39U1 subfamily.</text>
</comment>
<dbReference type="PANTHER" id="PTHR11092:SF0">
    <property type="entry name" value="EPIMERASE FAMILY PROTEIN SDR39U1"/>
    <property type="match status" value="1"/>
</dbReference>